<dbReference type="Gene3D" id="3.40.50.11350">
    <property type="match status" value="1"/>
</dbReference>
<dbReference type="EMBL" id="HBJA01058968">
    <property type="protein sequence ID" value="CAE0809738.1"/>
    <property type="molecule type" value="Transcribed_RNA"/>
</dbReference>
<accession>A0A7S4CXY1</accession>
<organism evidence="2">
    <name type="scientific">Eutreptiella gymnastica</name>
    <dbReference type="NCBI Taxonomy" id="73025"/>
    <lineage>
        <taxon>Eukaryota</taxon>
        <taxon>Discoba</taxon>
        <taxon>Euglenozoa</taxon>
        <taxon>Euglenida</taxon>
        <taxon>Spirocuta</taxon>
        <taxon>Euglenophyceae</taxon>
        <taxon>Eutreptiales</taxon>
        <taxon>Eutreptiaceae</taxon>
        <taxon>Eutreptiella</taxon>
    </lineage>
</organism>
<evidence type="ECO:0000313" key="2">
    <source>
        <dbReference type="EMBL" id="CAE0809738.1"/>
    </source>
</evidence>
<sequence>MFSHVCLMLFLLPSVTCGRSLLERSCEALHVLKSHASRPDAAVYRCPGRCGGLGDNLAGVTGAALFALYSKRRIIIDWPWFPDWMESPIAQWHVSEEDSVAFQRKHPTVFSYHEPNPNDHLQLRAMHNVSKTYRYVIVTGHRGVTIEDGAHYFDQDFNKLLKCVVQAMLSLSHTFMRHMVTQHQGSAMSMQHLLATLTDSSIFSVGIHVRVGDSGTVKGLLSLDRMQKCFNKTKEYQEAMSKAHRKVAFLSTNGQPIENVYNALVQTKLFDEVITLMHSVTHHSEWGPISEKATALKEAFTDIVALAHTRVLVQYSPFWGSQPSGFVQTAALMANSNQIQINGWSCGKIEYCSRFC</sequence>
<dbReference type="AlphaFoldDB" id="A0A7S4CXY1"/>
<reference evidence="2" key="1">
    <citation type="submission" date="2021-01" db="EMBL/GenBank/DDBJ databases">
        <authorList>
            <person name="Corre E."/>
            <person name="Pelletier E."/>
            <person name="Niang G."/>
            <person name="Scheremetjew M."/>
            <person name="Finn R."/>
            <person name="Kale V."/>
            <person name="Holt S."/>
            <person name="Cochrane G."/>
            <person name="Meng A."/>
            <person name="Brown T."/>
            <person name="Cohen L."/>
        </authorList>
    </citation>
    <scope>NUCLEOTIDE SEQUENCE</scope>
    <source>
        <strain evidence="2">CCMP1594</strain>
    </source>
</reference>
<gene>
    <name evidence="2" type="ORF">EGYM00163_LOCUS20872</name>
</gene>
<evidence type="ECO:0000256" key="1">
    <source>
        <dbReference type="SAM" id="SignalP"/>
    </source>
</evidence>
<feature type="signal peptide" evidence="1">
    <location>
        <begin position="1"/>
        <end position="18"/>
    </location>
</feature>
<feature type="chain" id="PRO_5030705708" evidence="1">
    <location>
        <begin position="19"/>
        <end position="356"/>
    </location>
</feature>
<name>A0A7S4CXY1_9EUGL</name>
<proteinExistence type="predicted"/>
<keyword evidence="1" id="KW-0732">Signal</keyword>
<protein>
    <submittedName>
        <fullName evidence="2">Uncharacterized protein</fullName>
    </submittedName>
</protein>